<dbReference type="AlphaFoldDB" id="A0A9Q8T8B4"/>
<gene>
    <name evidence="1" type="ORF">CLUP02_16703</name>
</gene>
<proteinExistence type="predicted"/>
<protein>
    <submittedName>
        <fullName evidence="1">Uncharacterized protein</fullName>
    </submittedName>
</protein>
<dbReference type="EMBL" id="CP019481">
    <property type="protein sequence ID" value="UQC91169.1"/>
    <property type="molecule type" value="Genomic_DNA"/>
</dbReference>
<dbReference type="RefSeq" id="XP_049152768.1">
    <property type="nucleotide sequence ID" value="XM_049295621.1"/>
</dbReference>
<keyword evidence="2" id="KW-1185">Reference proteome</keyword>
<name>A0A9Q8T8B4_9PEZI</name>
<organism evidence="1 2">
    <name type="scientific">Colletotrichum lupini</name>
    <dbReference type="NCBI Taxonomy" id="145971"/>
    <lineage>
        <taxon>Eukaryota</taxon>
        <taxon>Fungi</taxon>
        <taxon>Dikarya</taxon>
        <taxon>Ascomycota</taxon>
        <taxon>Pezizomycotina</taxon>
        <taxon>Sordariomycetes</taxon>
        <taxon>Hypocreomycetidae</taxon>
        <taxon>Glomerellales</taxon>
        <taxon>Glomerellaceae</taxon>
        <taxon>Colletotrichum</taxon>
        <taxon>Colletotrichum acutatum species complex</taxon>
    </lineage>
</organism>
<evidence type="ECO:0000313" key="2">
    <source>
        <dbReference type="Proteomes" id="UP000830671"/>
    </source>
</evidence>
<dbReference type="KEGG" id="clup:CLUP02_16703"/>
<reference evidence="1" key="1">
    <citation type="journal article" date="2021" name="Mol. Plant Microbe Interact.">
        <title>Complete Genome Sequence of the Plant-Pathogenic Fungus Colletotrichum lupini.</title>
        <authorList>
            <person name="Baroncelli R."/>
            <person name="Pensec F."/>
            <person name="Da Lio D."/>
            <person name="Boufleur T."/>
            <person name="Vicente I."/>
            <person name="Sarrocco S."/>
            <person name="Picot A."/>
            <person name="Baraldi E."/>
            <person name="Sukno S."/>
            <person name="Thon M."/>
            <person name="Le Floch G."/>
        </authorList>
    </citation>
    <scope>NUCLEOTIDE SEQUENCE</scope>
    <source>
        <strain evidence="1">IMI 504893</strain>
    </source>
</reference>
<dbReference type="GeneID" id="73350631"/>
<evidence type="ECO:0000313" key="1">
    <source>
        <dbReference type="EMBL" id="UQC91169.1"/>
    </source>
</evidence>
<dbReference type="Proteomes" id="UP000830671">
    <property type="component" value="Chromosome 9"/>
</dbReference>
<sequence length="364" mass="41557">MQKGLDLARKEGVLTAKKQHFMAGTYNVNHDRRTTHLPSQAAAHGLRRTLSDVIHHGQVQGFNHPKRPQRNSWSRDKILHNIGPKNCNQVIDIAIEGLMVAPKSAPLLKRLFDRRGKILRFYLALPASLQYSRLYTLKEGFSERIRRVSVSINSVVLQITPGNTVAQFKDQEAEISPKGSQRQYRQLGKLMFLDLHASNTVMREPRASLAEHHMEGFYFVFDFARYQFKICHVAEVSQTKGLRNLQALASNFDKSGSLYVYGMLETDLQASTSKRLSQSDTHYIVERDTVLTGIARSSSYIACSLTFTLMLQRRRGPTVSRTARDHYRIQQITCDVWGKWSIDVELHQTNKNASSNSRRSTLRL</sequence>
<accession>A0A9Q8T8B4</accession>